<dbReference type="InterPro" id="IPR036291">
    <property type="entry name" value="NAD(P)-bd_dom_sf"/>
</dbReference>
<evidence type="ECO:0000313" key="3">
    <source>
        <dbReference type="Proteomes" id="UP000786387"/>
    </source>
</evidence>
<dbReference type="Gene3D" id="3.40.50.720">
    <property type="entry name" value="NAD(P)-binding Rossmann-like Domain"/>
    <property type="match status" value="1"/>
</dbReference>
<dbReference type="RefSeq" id="WP_181072929.1">
    <property type="nucleotide sequence ID" value="NZ_JAAMRF010000012.1"/>
</dbReference>
<dbReference type="InterPro" id="IPR055222">
    <property type="entry name" value="PRISE-like_Rossmann-fold"/>
</dbReference>
<sequence>MTDSKVALVVGASGIIGHALVETLVEDGSWKVRAVRRTFVPDVETLNLDLTDAQATREALAGAGDTTHVFYAALKPDANLGREAEVNGAMLRSLLDGLKAAGAKLQRVVHYQGAKVYGVHLGPSTAPFYEDETPRHVGPNFYFNQEDLLRERAEQGEFEWSILRPDVVVGDIAGNPMNIALVIGAFAALSQETGVPLRFPGSVKTYRGVLAQLTDARWLARASLWAALDPAARNQAFNLVGEPFRWERIWHKVGEALGLEVAEPLPFSLAKQMPEMANIWQRLADRHGLESVPFEKLVGWPFGDFIFNTEFDMVSDMGKIRRAGFTEAVSTEDCLIGALRRLGEKGYIPRFNDRTHEERLINA</sequence>
<evidence type="ECO:0000313" key="2">
    <source>
        <dbReference type="EMBL" id="MBA1275741.1"/>
    </source>
</evidence>
<protein>
    <submittedName>
        <fullName evidence="2">SDR family oxidoreductase</fullName>
    </submittedName>
</protein>
<proteinExistence type="predicted"/>
<dbReference type="PANTHER" id="PTHR32487">
    <property type="entry name" value="3-OXO-DELTA(4,5)-STEROID 5-BETA-REDUCTASE"/>
    <property type="match status" value="1"/>
</dbReference>
<feature type="domain" description="PRISE-like Rossmann-fold" evidence="1">
    <location>
        <begin position="57"/>
        <end position="327"/>
    </location>
</feature>
<gene>
    <name evidence="2" type="ORF">G7026_20565</name>
</gene>
<dbReference type="Pfam" id="PF22917">
    <property type="entry name" value="PRISE"/>
    <property type="match status" value="1"/>
</dbReference>
<dbReference type="Proteomes" id="UP000786387">
    <property type="component" value="Unassembled WGS sequence"/>
</dbReference>
<accession>A0ABR5Z6A0</accession>
<dbReference type="EMBL" id="JAAMRF010000012">
    <property type="protein sequence ID" value="MBA1275741.1"/>
    <property type="molecule type" value="Genomic_DNA"/>
</dbReference>
<dbReference type="CDD" id="cd08948">
    <property type="entry name" value="5beta-POR_like_SDR_a"/>
    <property type="match status" value="1"/>
</dbReference>
<dbReference type="SUPFAM" id="SSF51735">
    <property type="entry name" value="NAD(P)-binding Rossmann-fold domains"/>
    <property type="match status" value="1"/>
</dbReference>
<comment type="caution">
    <text evidence="2">The sequence shown here is derived from an EMBL/GenBank/DDBJ whole genome shotgun (WGS) entry which is preliminary data.</text>
</comment>
<keyword evidence="3" id="KW-1185">Reference proteome</keyword>
<evidence type="ECO:0000259" key="1">
    <source>
        <dbReference type="Pfam" id="PF22917"/>
    </source>
</evidence>
<name>A0ABR5Z6A0_9GAMM</name>
<reference evidence="2 3" key="1">
    <citation type="submission" date="2020-02" db="EMBL/GenBank/DDBJ databases">
        <title>Synteny-based analysis reveals conserved mechanism for high triclosan tolerance in Pseudomonas, as well as instances of horizontal transfer.</title>
        <authorList>
            <person name="Mcfarland A.G."/>
            <person name="Bertucci H.K."/>
            <person name="Litmann E."/>
            <person name="Shen J."/>
            <person name="Huttenhower C."/>
            <person name="Hartmann E.M."/>
        </authorList>
    </citation>
    <scope>NUCLEOTIDE SEQUENCE [LARGE SCALE GENOMIC DNA]</scope>
    <source>
        <strain evidence="2 3">115A1</strain>
    </source>
</reference>
<organism evidence="2 3">
    <name type="scientific">Stutzerimonas azotifigens</name>
    <dbReference type="NCBI Taxonomy" id="291995"/>
    <lineage>
        <taxon>Bacteria</taxon>
        <taxon>Pseudomonadati</taxon>
        <taxon>Pseudomonadota</taxon>
        <taxon>Gammaproteobacteria</taxon>
        <taxon>Pseudomonadales</taxon>
        <taxon>Pseudomonadaceae</taxon>
        <taxon>Stutzerimonas</taxon>
    </lineage>
</organism>
<dbReference type="PANTHER" id="PTHR32487:SF0">
    <property type="entry name" value="3-OXO-DELTA(4,5)-STEROID 5-BETA-REDUCTASE"/>
    <property type="match status" value="1"/>
</dbReference>